<evidence type="ECO:0000259" key="1">
    <source>
        <dbReference type="Pfam" id="PF00534"/>
    </source>
</evidence>
<dbReference type="GO" id="GO:0016757">
    <property type="term" value="F:glycosyltransferase activity"/>
    <property type="evidence" value="ECO:0007669"/>
    <property type="project" value="InterPro"/>
</dbReference>
<evidence type="ECO:0000313" key="2">
    <source>
        <dbReference type="EMBL" id="BBJ03856.1"/>
    </source>
</evidence>
<dbReference type="Pfam" id="PF00534">
    <property type="entry name" value="Glycos_transf_1"/>
    <property type="match status" value="1"/>
</dbReference>
<dbReference type="AlphaFoldDB" id="A0A455W3N1"/>
<dbReference type="GO" id="GO:1901135">
    <property type="term" value="P:carbohydrate derivative metabolic process"/>
    <property type="evidence" value="ECO:0007669"/>
    <property type="project" value="UniProtKB-ARBA"/>
</dbReference>
<name>A0A455W3N1_MARNT</name>
<reference evidence="2" key="1">
    <citation type="submission" date="2019-03" db="EMBL/GenBank/DDBJ databases">
        <title>Whole genome analysis of nitrate-reducing bacteria Marinobacter hydrocarbonoclasticus YB03.</title>
        <authorList>
            <person name="Azam A.H."/>
            <person name="Yuk S.R."/>
            <person name="Kamarisima K."/>
            <person name="Miyanaga K."/>
            <person name="Tanji Y."/>
        </authorList>
    </citation>
    <scope>NUCLEOTIDE SEQUENCE</scope>
    <source>
        <strain evidence="2">YB03</strain>
    </source>
</reference>
<protein>
    <recommendedName>
        <fullName evidence="1">Glycosyl transferase family 1 domain-containing protein</fullName>
    </recommendedName>
</protein>
<accession>A0A455W3N1</accession>
<dbReference type="CDD" id="cd03801">
    <property type="entry name" value="GT4_PimA-like"/>
    <property type="match status" value="1"/>
</dbReference>
<proteinExistence type="predicted"/>
<dbReference type="SUPFAM" id="SSF53756">
    <property type="entry name" value="UDP-Glycosyltransferase/glycogen phosphorylase"/>
    <property type="match status" value="1"/>
</dbReference>
<sequence length="342" mass="38489">MSEVVDFELPFLVRKACFLKNISASKDIWKIKDQLDVYRYKIASKYAINAVEEVCEDYNSVIQIGSNYSISDSESVRKRDVPLFSFHDNNLSSYAKSIPLALRPKEVVSRAYDFEKGVYDSLTRVFTMSKTLRKSFIEDFQLPEEKVVYAGFGSIFPVRDVSKKSYDTRNILFVASHSFKAKGGQDLVKAFKIARKSYPSLTLTLVGKDWGINEPGVSCYGFLDKRNPIDLEIYQKCFEDASIFVLPSYNEAFGEVFIEAMSYGIPCIGTSCGVMPEIIEGNNAGYVVNRGDIESLGRLICDLLSSENELKRLGASGARAVQSEYQWSTVIRRICSEVAAFI</sequence>
<organism evidence="2">
    <name type="scientific">Marinobacter nauticus</name>
    <name type="common">Marinobacter hydrocarbonoclasticus</name>
    <name type="synonym">Marinobacter aquaeolei</name>
    <dbReference type="NCBI Taxonomy" id="2743"/>
    <lineage>
        <taxon>Bacteria</taxon>
        <taxon>Pseudomonadati</taxon>
        <taxon>Pseudomonadota</taxon>
        <taxon>Gammaproteobacteria</taxon>
        <taxon>Pseudomonadales</taxon>
        <taxon>Marinobacteraceae</taxon>
        <taxon>Marinobacter</taxon>
    </lineage>
</organism>
<gene>
    <name evidence="2" type="ORF">YBY_17050</name>
</gene>
<dbReference type="InterPro" id="IPR001296">
    <property type="entry name" value="Glyco_trans_1"/>
</dbReference>
<dbReference type="EMBL" id="AP019537">
    <property type="protein sequence ID" value="BBJ03856.1"/>
    <property type="molecule type" value="Genomic_DNA"/>
</dbReference>
<dbReference type="Gene3D" id="3.40.50.2000">
    <property type="entry name" value="Glycogen Phosphorylase B"/>
    <property type="match status" value="1"/>
</dbReference>
<feature type="domain" description="Glycosyl transferase family 1" evidence="1">
    <location>
        <begin position="163"/>
        <end position="317"/>
    </location>
</feature>
<dbReference type="PANTHER" id="PTHR12526">
    <property type="entry name" value="GLYCOSYLTRANSFERASE"/>
    <property type="match status" value="1"/>
</dbReference>
<dbReference type="PANTHER" id="PTHR12526:SF630">
    <property type="entry name" value="GLYCOSYLTRANSFERASE"/>
    <property type="match status" value="1"/>
</dbReference>